<reference evidence="8" key="1">
    <citation type="journal article" date="2019" name="Int. J. Syst. Evol. Microbiol.">
        <title>The Global Catalogue of Microorganisms (GCM) 10K type strain sequencing project: providing services to taxonomists for standard genome sequencing and annotation.</title>
        <authorList>
            <consortium name="The Broad Institute Genomics Platform"/>
            <consortium name="The Broad Institute Genome Sequencing Center for Infectious Disease"/>
            <person name="Wu L."/>
            <person name="Ma J."/>
        </authorList>
    </citation>
    <scope>NUCLEOTIDE SEQUENCE [LARGE SCALE GENOMIC DNA]</scope>
    <source>
        <strain evidence="8">CCUG 49571</strain>
    </source>
</reference>
<dbReference type="InterPro" id="IPR002810">
    <property type="entry name" value="NfeD-like_C"/>
</dbReference>
<protein>
    <submittedName>
        <fullName evidence="7">NfeD family protein</fullName>
    </submittedName>
</protein>
<evidence type="ECO:0000256" key="1">
    <source>
        <dbReference type="ARBA" id="ARBA00004141"/>
    </source>
</evidence>
<dbReference type="InterPro" id="IPR012340">
    <property type="entry name" value="NA-bd_OB-fold"/>
</dbReference>
<keyword evidence="8" id="KW-1185">Reference proteome</keyword>
<accession>A0ABV9FLG5</accession>
<dbReference type="PANTHER" id="PTHR33507:SF3">
    <property type="entry name" value="INNER MEMBRANE PROTEIN YBBJ"/>
    <property type="match status" value="1"/>
</dbReference>
<dbReference type="SUPFAM" id="SSF141322">
    <property type="entry name" value="NfeD domain-like"/>
    <property type="match status" value="1"/>
</dbReference>
<evidence type="ECO:0000256" key="4">
    <source>
        <dbReference type="ARBA" id="ARBA00023136"/>
    </source>
</evidence>
<dbReference type="Gene3D" id="2.40.50.140">
    <property type="entry name" value="Nucleic acid-binding proteins"/>
    <property type="match status" value="1"/>
</dbReference>
<comment type="caution">
    <text evidence="7">The sequence shown here is derived from an EMBL/GenBank/DDBJ whole genome shotgun (WGS) entry which is preliminary data.</text>
</comment>
<feature type="transmembrane region" description="Helical" evidence="5">
    <location>
        <begin position="7"/>
        <end position="27"/>
    </location>
</feature>
<evidence type="ECO:0000313" key="7">
    <source>
        <dbReference type="EMBL" id="MFC4601029.1"/>
    </source>
</evidence>
<name>A0ABV9FLG5_9BACL</name>
<gene>
    <name evidence="7" type="ORF">ACFO3S_22490</name>
</gene>
<sequence length="142" mass="15230">MEWWAIWLIVAGMLLIAEMLTLTYYLLWLSAGAAVASVVSLLAPDDYLLQALAGGAAALALTLATKLLKKKLKPGKGFRDAHEQLIGKPGIVIERITASRPGIVKVGSETWSATSKEELNPEDRVVVVARSSTMLEVQKTGG</sequence>
<feature type="domain" description="NfeD-like C-terminal" evidence="6">
    <location>
        <begin position="83"/>
        <end position="139"/>
    </location>
</feature>
<comment type="subcellular location">
    <subcellularLocation>
        <location evidence="1">Membrane</location>
        <topology evidence="1">Multi-pass membrane protein</topology>
    </subcellularLocation>
</comment>
<dbReference type="PANTHER" id="PTHR33507">
    <property type="entry name" value="INNER MEMBRANE PROTEIN YBBJ"/>
    <property type="match status" value="1"/>
</dbReference>
<keyword evidence="2 5" id="KW-0812">Transmembrane</keyword>
<dbReference type="Pfam" id="PF01957">
    <property type="entry name" value="NfeD"/>
    <property type="match status" value="1"/>
</dbReference>
<evidence type="ECO:0000256" key="2">
    <source>
        <dbReference type="ARBA" id="ARBA00022692"/>
    </source>
</evidence>
<dbReference type="RefSeq" id="WP_378100646.1">
    <property type="nucleotide sequence ID" value="NZ_JBHSEP010000021.1"/>
</dbReference>
<organism evidence="7 8">
    <name type="scientific">Cohnella hongkongensis</name>
    <dbReference type="NCBI Taxonomy" id="178337"/>
    <lineage>
        <taxon>Bacteria</taxon>
        <taxon>Bacillati</taxon>
        <taxon>Bacillota</taxon>
        <taxon>Bacilli</taxon>
        <taxon>Bacillales</taxon>
        <taxon>Paenibacillaceae</taxon>
        <taxon>Cohnella</taxon>
    </lineage>
</organism>
<dbReference type="EMBL" id="JBHSEP010000021">
    <property type="protein sequence ID" value="MFC4601029.1"/>
    <property type="molecule type" value="Genomic_DNA"/>
</dbReference>
<evidence type="ECO:0000313" key="8">
    <source>
        <dbReference type="Proteomes" id="UP001596028"/>
    </source>
</evidence>
<proteinExistence type="predicted"/>
<evidence type="ECO:0000256" key="3">
    <source>
        <dbReference type="ARBA" id="ARBA00022989"/>
    </source>
</evidence>
<evidence type="ECO:0000256" key="5">
    <source>
        <dbReference type="SAM" id="Phobius"/>
    </source>
</evidence>
<evidence type="ECO:0000259" key="6">
    <source>
        <dbReference type="Pfam" id="PF01957"/>
    </source>
</evidence>
<keyword evidence="3 5" id="KW-1133">Transmembrane helix</keyword>
<dbReference type="InterPro" id="IPR052165">
    <property type="entry name" value="Membrane_assoc_protease"/>
</dbReference>
<feature type="transmembrane region" description="Helical" evidence="5">
    <location>
        <begin position="47"/>
        <end position="68"/>
    </location>
</feature>
<keyword evidence="4 5" id="KW-0472">Membrane</keyword>
<dbReference type="Proteomes" id="UP001596028">
    <property type="component" value="Unassembled WGS sequence"/>
</dbReference>